<dbReference type="GO" id="GO:0000177">
    <property type="term" value="C:cytoplasmic exosome (RNase complex)"/>
    <property type="evidence" value="ECO:0007669"/>
    <property type="project" value="TreeGrafter"/>
</dbReference>
<dbReference type="InterPro" id="IPR001247">
    <property type="entry name" value="ExoRNase_PH_dom1"/>
</dbReference>
<feature type="domain" description="Exoribonuclease phosphorolytic" evidence="7">
    <location>
        <begin position="184"/>
        <end position="250"/>
    </location>
</feature>
<dbReference type="GO" id="GO:0034476">
    <property type="term" value="P:U5 snRNA 3'-end processing"/>
    <property type="evidence" value="ECO:0007669"/>
    <property type="project" value="TreeGrafter"/>
</dbReference>
<dbReference type="Gene3D" id="3.30.230.70">
    <property type="entry name" value="GHMP Kinase, N-terminal domain"/>
    <property type="match status" value="1"/>
</dbReference>
<dbReference type="WBParaSite" id="MCOS_0000740601-mRNA-1">
    <property type="protein sequence ID" value="MCOS_0000740601-mRNA-1"/>
    <property type="gene ID" value="MCOS_0000740601"/>
</dbReference>
<dbReference type="GO" id="GO:0034475">
    <property type="term" value="P:U4 snRNA 3'-end processing"/>
    <property type="evidence" value="ECO:0007669"/>
    <property type="project" value="TreeGrafter"/>
</dbReference>
<dbReference type="OrthoDB" id="10264038at2759"/>
<dbReference type="InterPro" id="IPR050590">
    <property type="entry name" value="Exosome_comp_Rrp42_subfam"/>
</dbReference>
<evidence type="ECO:0000256" key="4">
    <source>
        <dbReference type="ARBA" id="ARBA00022490"/>
    </source>
</evidence>
<accession>A0A0R3UIW7</accession>
<keyword evidence="9" id="KW-1185">Reference proteome</keyword>
<evidence type="ECO:0000256" key="1">
    <source>
        <dbReference type="ARBA" id="ARBA00004123"/>
    </source>
</evidence>
<sequence>MLLSDPECATLTQMLLSGVRLDGRTLKEYREINFRFPSGHPCGGCCIVNIGSTSVLAKVSAEIVEPKHYRPAQGVVFVNFDASIVSFLEGKRKGRSRDDEGRRLSSVLQICFRDCIDVDALCIVAWERVFAIRIDLRALSFDGNLGDCGALAAVAALASFRRPDVVVDTEMKRRPPVRLNMRRIPVLVTLGLASDTKIILQDPTQREESIMTGGRVMVGLTGHGELCCVHTSGLTTPIRPESLSRCIVLANARAKSLVALLHRVIDAFERKYVETTAARSSDLDVANRDLSDLNLTASSTYFLPGGKNAPEGLAHVEEGELMSGEDDDFDMEVCSTEKSSEGEVVDNPLSRDPYGVIEVSSLLAHQERPVGSVDDNNGDLGFQSIESDSAALTRSLLPHRGIKRITKGSKKREVLDEEEEEGTDVVQLY</sequence>
<evidence type="ECO:0000256" key="2">
    <source>
        <dbReference type="ARBA" id="ARBA00004496"/>
    </source>
</evidence>
<comment type="subcellular location">
    <subcellularLocation>
        <location evidence="2">Cytoplasm</location>
    </subcellularLocation>
    <subcellularLocation>
        <location evidence="1">Nucleus</location>
    </subcellularLocation>
</comment>
<dbReference type="GO" id="GO:0035925">
    <property type="term" value="F:mRNA 3'-UTR AU-rich region binding"/>
    <property type="evidence" value="ECO:0007669"/>
    <property type="project" value="TreeGrafter"/>
</dbReference>
<comment type="similarity">
    <text evidence="3">Belongs to the RNase PH family.</text>
</comment>
<dbReference type="PANTHER" id="PTHR11097">
    <property type="entry name" value="EXOSOME COMPLEX EXONUCLEASE RIBOSOMAL RNA PROCESSING PROTEIN"/>
    <property type="match status" value="1"/>
</dbReference>
<dbReference type="EMBL" id="UXSR01005361">
    <property type="protein sequence ID" value="VDD81404.1"/>
    <property type="molecule type" value="Genomic_DNA"/>
</dbReference>
<dbReference type="SUPFAM" id="SSF54211">
    <property type="entry name" value="Ribosomal protein S5 domain 2-like"/>
    <property type="match status" value="1"/>
</dbReference>
<dbReference type="Pfam" id="PF03725">
    <property type="entry name" value="RNase_PH_C"/>
    <property type="match status" value="1"/>
</dbReference>
<dbReference type="GO" id="GO:0071035">
    <property type="term" value="P:nuclear polyadenylation-dependent rRNA catabolic process"/>
    <property type="evidence" value="ECO:0007669"/>
    <property type="project" value="TreeGrafter"/>
</dbReference>
<evidence type="ECO:0000259" key="6">
    <source>
        <dbReference type="Pfam" id="PF01138"/>
    </source>
</evidence>
<evidence type="ECO:0000256" key="5">
    <source>
        <dbReference type="SAM" id="MobiDB-lite"/>
    </source>
</evidence>
<evidence type="ECO:0000256" key="3">
    <source>
        <dbReference type="ARBA" id="ARBA00006678"/>
    </source>
</evidence>
<dbReference type="SUPFAM" id="SSF55666">
    <property type="entry name" value="Ribonuclease PH domain 2-like"/>
    <property type="match status" value="1"/>
</dbReference>
<dbReference type="GO" id="GO:0016075">
    <property type="term" value="P:rRNA catabolic process"/>
    <property type="evidence" value="ECO:0007669"/>
    <property type="project" value="TreeGrafter"/>
</dbReference>
<dbReference type="GO" id="GO:0000467">
    <property type="term" value="P:exonucleolytic trimming to generate mature 3'-end of 5.8S rRNA from tricistronic rRNA transcript (SSU-rRNA, 5.8S rRNA, LSU-rRNA)"/>
    <property type="evidence" value="ECO:0007669"/>
    <property type="project" value="TreeGrafter"/>
</dbReference>
<gene>
    <name evidence="8" type="ORF">MCOS_LOCUS7407</name>
</gene>
<feature type="region of interest" description="Disordered" evidence="5">
    <location>
        <begin position="407"/>
        <end position="429"/>
    </location>
</feature>
<dbReference type="AlphaFoldDB" id="A0A0R3UIW7"/>
<dbReference type="GO" id="GO:0071028">
    <property type="term" value="P:nuclear mRNA surveillance"/>
    <property type="evidence" value="ECO:0007669"/>
    <property type="project" value="TreeGrafter"/>
</dbReference>
<protein>
    <submittedName>
        <fullName evidence="10">Exosome complex component RRP45</fullName>
    </submittedName>
</protein>
<evidence type="ECO:0000313" key="9">
    <source>
        <dbReference type="Proteomes" id="UP000267029"/>
    </source>
</evidence>
<dbReference type="Proteomes" id="UP000267029">
    <property type="component" value="Unassembled WGS sequence"/>
</dbReference>
<dbReference type="InterPro" id="IPR027408">
    <property type="entry name" value="PNPase/RNase_PH_dom_sf"/>
</dbReference>
<dbReference type="STRING" id="53468.A0A0R3UIW7"/>
<organism evidence="10">
    <name type="scientific">Mesocestoides corti</name>
    <name type="common">Flatworm</name>
    <dbReference type="NCBI Taxonomy" id="53468"/>
    <lineage>
        <taxon>Eukaryota</taxon>
        <taxon>Metazoa</taxon>
        <taxon>Spiralia</taxon>
        <taxon>Lophotrochozoa</taxon>
        <taxon>Platyhelminthes</taxon>
        <taxon>Cestoda</taxon>
        <taxon>Eucestoda</taxon>
        <taxon>Cyclophyllidea</taxon>
        <taxon>Mesocestoididae</taxon>
        <taxon>Mesocestoides</taxon>
    </lineage>
</organism>
<reference evidence="10" key="1">
    <citation type="submission" date="2016-04" db="UniProtKB">
        <authorList>
            <consortium name="WormBaseParasite"/>
        </authorList>
    </citation>
    <scope>IDENTIFICATION</scope>
</reference>
<evidence type="ECO:0000313" key="8">
    <source>
        <dbReference type="EMBL" id="VDD81404.1"/>
    </source>
</evidence>
<evidence type="ECO:0000313" key="10">
    <source>
        <dbReference type="WBParaSite" id="MCOS_0000740601-mRNA-1"/>
    </source>
</evidence>
<dbReference type="GO" id="GO:0034473">
    <property type="term" value="P:U1 snRNA 3'-end processing"/>
    <property type="evidence" value="ECO:0007669"/>
    <property type="project" value="TreeGrafter"/>
</dbReference>
<dbReference type="InterPro" id="IPR020568">
    <property type="entry name" value="Ribosomal_Su5_D2-typ_SF"/>
</dbReference>
<dbReference type="InterPro" id="IPR036345">
    <property type="entry name" value="ExoRNase_PH_dom2_sf"/>
</dbReference>
<proteinExistence type="inferred from homology"/>
<dbReference type="GO" id="GO:0071038">
    <property type="term" value="P:TRAMP-dependent tRNA surveillance pathway"/>
    <property type="evidence" value="ECO:0007669"/>
    <property type="project" value="TreeGrafter"/>
</dbReference>
<name>A0A0R3UIW7_MESCO</name>
<feature type="domain" description="Exoribonuclease phosphorolytic" evidence="6">
    <location>
        <begin position="28"/>
        <end position="163"/>
    </location>
</feature>
<reference evidence="8 9" key="2">
    <citation type="submission" date="2018-10" db="EMBL/GenBank/DDBJ databases">
        <authorList>
            <consortium name="Pathogen Informatics"/>
        </authorList>
    </citation>
    <scope>NUCLEOTIDE SEQUENCE [LARGE SCALE GENOMIC DNA]</scope>
</reference>
<evidence type="ECO:0000259" key="7">
    <source>
        <dbReference type="Pfam" id="PF03725"/>
    </source>
</evidence>
<dbReference type="PANTHER" id="PTHR11097:SF14">
    <property type="entry name" value="EXOSOME COMPLEX COMPONENT RRP45"/>
    <property type="match status" value="1"/>
</dbReference>
<keyword evidence="4" id="KW-0963">Cytoplasm</keyword>
<dbReference type="InterPro" id="IPR015847">
    <property type="entry name" value="ExoRNase_PH_dom2"/>
</dbReference>
<dbReference type="GO" id="GO:0000176">
    <property type="term" value="C:nuclear exosome (RNase complex)"/>
    <property type="evidence" value="ECO:0007669"/>
    <property type="project" value="TreeGrafter"/>
</dbReference>
<dbReference type="Pfam" id="PF01138">
    <property type="entry name" value="RNase_PH"/>
    <property type="match status" value="1"/>
</dbReference>